<keyword evidence="8" id="KW-1185">Reference proteome</keyword>
<dbReference type="GO" id="GO:0032259">
    <property type="term" value="P:methylation"/>
    <property type="evidence" value="ECO:0007669"/>
    <property type="project" value="UniProtKB-KW"/>
</dbReference>
<evidence type="ECO:0000313" key="9">
    <source>
        <dbReference type="WBParaSite" id="TREG1_114760.2"/>
    </source>
</evidence>
<dbReference type="Proteomes" id="UP000050795">
    <property type="component" value="Unassembled WGS sequence"/>
</dbReference>
<keyword evidence="7" id="KW-0949">S-adenosyl-L-methionine</keyword>
<dbReference type="AlphaFoldDB" id="A0AA85IVH6"/>
<evidence type="ECO:0000256" key="2">
    <source>
        <dbReference type="ARBA" id="ARBA00005369"/>
    </source>
</evidence>
<evidence type="ECO:0000313" key="8">
    <source>
        <dbReference type="Proteomes" id="UP000050795"/>
    </source>
</evidence>
<organism evidence="8 9">
    <name type="scientific">Trichobilharzia regenti</name>
    <name type="common">Nasal bird schistosome</name>
    <dbReference type="NCBI Taxonomy" id="157069"/>
    <lineage>
        <taxon>Eukaryota</taxon>
        <taxon>Metazoa</taxon>
        <taxon>Spiralia</taxon>
        <taxon>Lophotrochozoa</taxon>
        <taxon>Platyhelminthes</taxon>
        <taxon>Trematoda</taxon>
        <taxon>Digenea</taxon>
        <taxon>Strigeidida</taxon>
        <taxon>Schistosomatoidea</taxon>
        <taxon>Schistosomatidae</taxon>
        <taxon>Trichobilharzia</taxon>
    </lineage>
</organism>
<dbReference type="WBParaSite" id="TREG1_114760.2">
    <property type="protein sequence ID" value="TREG1_114760.2"/>
    <property type="gene ID" value="TREG1_114760"/>
</dbReference>
<dbReference type="InterPro" id="IPR029063">
    <property type="entry name" value="SAM-dependent_MTases_sf"/>
</dbReference>
<dbReference type="SUPFAM" id="SSF53335">
    <property type="entry name" value="S-adenosyl-L-methionine-dependent methyltransferases"/>
    <property type="match status" value="1"/>
</dbReference>
<evidence type="ECO:0000256" key="7">
    <source>
        <dbReference type="ARBA" id="ARBA00022691"/>
    </source>
</evidence>
<protein>
    <recommendedName>
        <fullName evidence="3">protein-L-isoaspartate(D-aspartate) O-methyltransferase</fullName>
        <ecNumber evidence="3">2.1.1.77</ecNumber>
    </recommendedName>
</protein>
<evidence type="ECO:0000256" key="3">
    <source>
        <dbReference type="ARBA" id="ARBA00011890"/>
    </source>
</evidence>
<evidence type="ECO:0000256" key="5">
    <source>
        <dbReference type="ARBA" id="ARBA00022603"/>
    </source>
</evidence>
<reference evidence="9" key="2">
    <citation type="submission" date="2023-11" db="UniProtKB">
        <authorList>
            <consortium name="WormBaseParasite"/>
        </authorList>
    </citation>
    <scope>IDENTIFICATION</scope>
</reference>
<dbReference type="Gene3D" id="3.40.50.150">
    <property type="entry name" value="Vaccinia Virus protein VP39"/>
    <property type="match status" value="1"/>
</dbReference>
<dbReference type="GO" id="GO:0005737">
    <property type="term" value="C:cytoplasm"/>
    <property type="evidence" value="ECO:0007669"/>
    <property type="project" value="UniProtKB-SubCell"/>
</dbReference>
<dbReference type="PANTHER" id="PTHR11579">
    <property type="entry name" value="PROTEIN-L-ISOASPARTATE O-METHYLTRANSFERASE"/>
    <property type="match status" value="1"/>
</dbReference>
<dbReference type="GO" id="GO:0004719">
    <property type="term" value="F:protein-L-isoaspartate (D-aspartate) O-methyltransferase activity"/>
    <property type="evidence" value="ECO:0007669"/>
    <property type="project" value="UniProtKB-EC"/>
</dbReference>
<keyword evidence="6" id="KW-0808">Transferase</keyword>
<dbReference type="InterPro" id="IPR000682">
    <property type="entry name" value="PCMT"/>
</dbReference>
<dbReference type="EC" id="2.1.1.77" evidence="3"/>
<keyword evidence="5" id="KW-0489">Methyltransferase</keyword>
<dbReference type="Pfam" id="PF01135">
    <property type="entry name" value="PCMT"/>
    <property type="match status" value="1"/>
</dbReference>
<proteinExistence type="inferred from homology"/>
<reference evidence="8" key="1">
    <citation type="submission" date="2022-06" db="EMBL/GenBank/DDBJ databases">
        <authorList>
            <person name="Berger JAMES D."/>
            <person name="Berger JAMES D."/>
        </authorList>
    </citation>
    <scope>NUCLEOTIDE SEQUENCE [LARGE SCALE GENOMIC DNA]</scope>
</reference>
<evidence type="ECO:0000256" key="1">
    <source>
        <dbReference type="ARBA" id="ARBA00004496"/>
    </source>
</evidence>
<accession>A0AA85IVH6</accession>
<evidence type="ECO:0000256" key="4">
    <source>
        <dbReference type="ARBA" id="ARBA00022490"/>
    </source>
</evidence>
<comment type="similarity">
    <text evidence="2">Belongs to the methyltransferase superfamily. L-isoaspartyl/D-aspartyl protein methyltransferase family.</text>
</comment>
<sequence length="278" mass="31260">MIFVFSCRFHKLDMQLAINYNSLLAVIIILHYCSCVTACNPDGEEHLTLIKSLEQSGFLKTQAAKISMAGVDRACFINEEPYENKSKSVNVGRHPSSVIFPAPYIHAMILDALGDGIKKASHALVVEQGIGYMTACTVLMTGRDGVTVSAQPTGDLFSNASLNFKKWLQHSKRTYTYGIEVGRQIGFVTYDNHEAKFSNAKYNAIFVREERESDVDRWIKHLKTGGRMVCLVGPTEGEQELYQLDLLTDFLQKKILMTFKNFVPIATRPKEEVVIKPR</sequence>
<evidence type="ECO:0000256" key="6">
    <source>
        <dbReference type="ARBA" id="ARBA00022679"/>
    </source>
</evidence>
<name>A0AA85IVH6_TRIRE</name>
<dbReference type="PANTHER" id="PTHR11579:SF0">
    <property type="entry name" value="PROTEIN-L-ISOASPARTATE(D-ASPARTATE) O-METHYLTRANSFERASE"/>
    <property type="match status" value="1"/>
</dbReference>
<comment type="subcellular location">
    <subcellularLocation>
        <location evidence="1">Cytoplasm</location>
    </subcellularLocation>
</comment>
<keyword evidence="4" id="KW-0963">Cytoplasm</keyword>